<dbReference type="Proteomes" id="UP000184432">
    <property type="component" value="Unassembled WGS sequence"/>
</dbReference>
<reference evidence="2" key="1">
    <citation type="submission" date="2016-11" db="EMBL/GenBank/DDBJ databases">
        <authorList>
            <person name="Varghese N."/>
            <person name="Submissions S."/>
        </authorList>
    </citation>
    <scope>NUCLEOTIDE SEQUENCE [LARGE SCALE GENOMIC DNA]</scope>
    <source>
        <strain evidence="2">DSM 22623</strain>
    </source>
</reference>
<sequence>MGNKVLTMLLIMCTCGIMGQDIKNEKPKTFKNSIKIRPLNFFVNELVLDYERMIDPKSSLHITAGQGYQKDRLLVGGTVENHTSFLEVDYRRYFSKDKIAPRGWFAGAGIFGLYELDRFKNIRGTVDPNFDRDYFSTGVSVDTGYQWVFKNGITIGLSGGADLRIPIDHSINSSSIRPNLNFSVGYSW</sequence>
<gene>
    <name evidence="1" type="ORF">SAMN04488508_103126</name>
</gene>
<evidence type="ECO:0000313" key="1">
    <source>
        <dbReference type="EMBL" id="SHI78798.1"/>
    </source>
</evidence>
<keyword evidence="2" id="KW-1185">Reference proteome</keyword>
<dbReference type="AlphaFoldDB" id="A0A1M6E0J6"/>
<organism evidence="1 2">
    <name type="scientific">Aquimarina spongiae</name>
    <dbReference type="NCBI Taxonomy" id="570521"/>
    <lineage>
        <taxon>Bacteria</taxon>
        <taxon>Pseudomonadati</taxon>
        <taxon>Bacteroidota</taxon>
        <taxon>Flavobacteriia</taxon>
        <taxon>Flavobacteriales</taxon>
        <taxon>Flavobacteriaceae</taxon>
        <taxon>Aquimarina</taxon>
    </lineage>
</organism>
<dbReference type="STRING" id="570521.SAMN04488508_103126"/>
<dbReference type="OrthoDB" id="945117at2"/>
<dbReference type="EMBL" id="FQYP01000003">
    <property type="protein sequence ID" value="SHI78798.1"/>
    <property type="molecule type" value="Genomic_DNA"/>
</dbReference>
<evidence type="ECO:0000313" key="2">
    <source>
        <dbReference type="Proteomes" id="UP000184432"/>
    </source>
</evidence>
<evidence type="ECO:0008006" key="3">
    <source>
        <dbReference type="Google" id="ProtNLM"/>
    </source>
</evidence>
<proteinExistence type="predicted"/>
<name>A0A1M6E0J6_9FLAO</name>
<dbReference type="RefSeq" id="WP_073315492.1">
    <property type="nucleotide sequence ID" value="NZ_FQYP01000003.1"/>
</dbReference>
<accession>A0A1M6E0J6</accession>
<protein>
    <recommendedName>
        <fullName evidence="3">DUF3575 domain-containing protein</fullName>
    </recommendedName>
</protein>